<keyword evidence="4" id="KW-0066">ATP synthesis</keyword>
<evidence type="ECO:0000313" key="5">
    <source>
        <dbReference type="EMBL" id="MEQ2440788.1"/>
    </source>
</evidence>
<evidence type="ECO:0000256" key="3">
    <source>
        <dbReference type="ARBA" id="ARBA00023065"/>
    </source>
</evidence>
<evidence type="ECO:0000256" key="2">
    <source>
        <dbReference type="ARBA" id="ARBA00022448"/>
    </source>
</evidence>
<keyword evidence="4" id="KW-0375">Hydrogen ion transport</keyword>
<sequence length="206" mass="23301">MNQQISPTKGNLLDTKRSLNLARLGFDLLDRKRNILIREMMSLIDKATEIQNKIDETFSSAYIALQRANISLGICDEIAGATPVEEGVHITYRSVMGVEIPLVSIDAQPATLSYGFESSNSLLDEAYIKFYAVKMLTVELAEVENSVYRLANAIRKTQKRANALKNIIIPRFDETVKFITEALEEKDREEFSRLKVIKRQKEQASA</sequence>
<dbReference type="PANTHER" id="PTHR11671">
    <property type="entry name" value="V-TYPE ATP SYNTHASE SUBUNIT D"/>
    <property type="match status" value="1"/>
</dbReference>
<accession>A0ABV1E417</accession>
<dbReference type="InterPro" id="IPR002699">
    <property type="entry name" value="V_ATPase_D"/>
</dbReference>
<reference evidence="5 6" key="1">
    <citation type="submission" date="2024-03" db="EMBL/GenBank/DDBJ databases">
        <title>Human intestinal bacterial collection.</title>
        <authorList>
            <person name="Pauvert C."/>
            <person name="Hitch T.C.A."/>
            <person name="Clavel T."/>
        </authorList>
    </citation>
    <scope>NUCLEOTIDE SEQUENCE [LARGE SCALE GENOMIC DNA]</scope>
    <source>
        <strain evidence="5 6">CLA-JM-H44</strain>
    </source>
</reference>
<dbReference type="HAMAP" id="MF_00271">
    <property type="entry name" value="ATP_synth_D_arch"/>
    <property type="match status" value="1"/>
</dbReference>
<evidence type="ECO:0000313" key="6">
    <source>
        <dbReference type="Proteomes" id="UP001489509"/>
    </source>
</evidence>
<name>A0ABV1E417_9FIRM</name>
<comment type="similarity">
    <text evidence="1 4">Belongs to the V-ATPase D subunit family.</text>
</comment>
<organism evidence="5 6">
    <name type="scientific">Solibaculum intestinale</name>
    <dbReference type="NCBI Taxonomy" id="3133165"/>
    <lineage>
        <taxon>Bacteria</taxon>
        <taxon>Bacillati</taxon>
        <taxon>Bacillota</taxon>
        <taxon>Clostridia</taxon>
        <taxon>Eubacteriales</taxon>
        <taxon>Oscillospiraceae</taxon>
        <taxon>Solibaculum</taxon>
    </lineage>
</organism>
<comment type="caution">
    <text evidence="5">The sequence shown here is derived from an EMBL/GenBank/DDBJ whole genome shotgun (WGS) entry which is preliminary data.</text>
</comment>
<keyword evidence="6" id="KW-1185">Reference proteome</keyword>
<evidence type="ECO:0000256" key="1">
    <source>
        <dbReference type="ARBA" id="ARBA00005850"/>
    </source>
</evidence>
<dbReference type="NCBIfam" id="TIGR00309">
    <property type="entry name" value="V_ATPase_subD"/>
    <property type="match status" value="1"/>
</dbReference>
<proteinExistence type="inferred from homology"/>
<keyword evidence="2 4" id="KW-0813">Transport</keyword>
<dbReference type="Gene3D" id="1.10.287.3240">
    <property type="match status" value="1"/>
</dbReference>
<dbReference type="Proteomes" id="UP001489509">
    <property type="component" value="Unassembled WGS sequence"/>
</dbReference>
<comment type="function">
    <text evidence="4">Produces ATP from ADP in the presence of a proton gradient across the membrane.</text>
</comment>
<dbReference type="Pfam" id="PF01813">
    <property type="entry name" value="ATP-synt_D"/>
    <property type="match status" value="1"/>
</dbReference>
<evidence type="ECO:0000256" key="4">
    <source>
        <dbReference type="HAMAP-Rule" id="MF_00271"/>
    </source>
</evidence>
<dbReference type="EMBL" id="JBBMFD010000012">
    <property type="protein sequence ID" value="MEQ2440788.1"/>
    <property type="molecule type" value="Genomic_DNA"/>
</dbReference>
<gene>
    <name evidence="4" type="primary">atpD</name>
    <name evidence="5" type="ORF">WMO26_08130</name>
</gene>
<protein>
    <recommendedName>
        <fullName evidence="4">V-type ATP synthase subunit D</fullName>
    </recommendedName>
    <alternativeName>
        <fullName evidence="4">V-ATPase subunit D</fullName>
    </alternativeName>
</protein>
<keyword evidence="3 4" id="KW-0406">Ion transport</keyword>